<dbReference type="GO" id="GO:0046872">
    <property type="term" value="F:metal ion binding"/>
    <property type="evidence" value="ECO:0007669"/>
    <property type="project" value="InterPro"/>
</dbReference>
<evidence type="ECO:0000259" key="2">
    <source>
        <dbReference type="PROSITE" id="PS50975"/>
    </source>
</evidence>
<dbReference type="Pfam" id="PF02655">
    <property type="entry name" value="ATP-grasp_3"/>
    <property type="match status" value="1"/>
</dbReference>
<dbReference type="Gene3D" id="2.30.36.100">
    <property type="match status" value="1"/>
</dbReference>
<dbReference type="Gene3D" id="3.40.50.11770">
    <property type="match status" value="1"/>
</dbReference>
<evidence type="ECO:0000313" key="4">
    <source>
        <dbReference type="Proteomes" id="UP000762703"/>
    </source>
</evidence>
<dbReference type="PROSITE" id="PS50975">
    <property type="entry name" value="ATP_GRASP"/>
    <property type="match status" value="1"/>
</dbReference>
<dbReference type="Proteomes" id="UP000762703">
    <property type="component" value="Unassembled WGS sequence"/>
</dbReference>
<organism evidence="3 4">
    <name type="scientific">Methanobrevibacter millerae</name>
    <dbReference type="NCBI Taxonomy" id="230361"/>
    <lineage>
        <taxon>Archaea</taxon>
        <taxon>Methanobacteriati</taxon>
        <taxon>Methanobacteriota</taxon>
        <taxon>Methanomada group</taxon>
        <taxon>Methanobacteria</taxon>
        <taxon>Methanobacteriales</taxon>
        <taxon>Methanobacteriaceae</taxon>
        <taxon>Methanobrevibacter</taxon>
    </lineage>
</organism>
<dbReference type="PIRSF" id="PIRSF016766">
    <property type="entry name" value="UCP016766_ATPgrasp"/>
    <property type="match status" value="1"/>
</dbReference>
<keyword evidence="1" id="KW-0067">ATP-binding</keyword>
<dbReference type="AlphaFoldDB" id="A0A8T3VF32"/>
<sequence>MMNSSESILVFEYFTASGKKDKCIISEAEALLFTLIDDLKDYKLDVVVNTSYADIVSGYDNVNPILIDTDIISWLEENASNFKKAIFIAAENNNNLYNITKILEDNDVTIFTSSSEACLVSSDKFLTYESLPNTIPQPRSFRFKIDPKGYWKRAITNLHEKWQAEDPLTPLKIIIKPLVGVDCEDIVIIENIEDLSYDLEEIFPPGSRIIVQEFIDGTDVSVSLICCEGKAYPISLNEQFVELKNDKGTYLGGKIPFESEFRQDAFDVAVNACEAIEGLNGFVGVDLLISNEDSIYPVYLLEINSRFTTPYVGLKKIADFNITKTIIEGNVADIDLSLNGEVEFKKEGNNLNIRRI</sequence>
<comment type="caution">
    <text evidence="3">The sequence shown here is derived from an EMBL/GenBank/DDBJ whole genome shotgun (WGS) entry which is preliminary data.</text>
</comment>
<dbReference type="InterPro" id="IPR003806">
    <property type="entry name" value="ATP-grasp_PylC-type"/>
</dbReference>
<dbReference type="SUPFAM" id="SSF56059">
    <property type="entry name" value="Glutathione synthetase ATP-binding domain-like"/>
    <property type="match status" value="1"/>
</dbReference>
<reference evidence="3" key="1">
    <citation type="submission" date="2019-04" db="EMBL/GenBank/DDBJ databases">
        <title>Evolution of Biomass-Degrading Anaerobic Consortia Revealed by Metagenomics.</title>
        <authorList>
            <person name="Peng X."/>
        </authorList>
    </citation>
    <scope>NUCLEOTIDE SEQUENCE</scope>
    <source>
        <strain evidence="3">SIG12</strain>
    </source>
</reference>
<gene>
    <name evidence="3" type="ORF">E7Z73_04710</name>
</gene>
<protein>
    <submittedName>
        <fullName evidence="3">ATP-grasp domain-containing protein</fullName>
    </submittedName>
</protein>
<dbReference type="GO" id="GO:0005524">
    <property type="term" value="F:ATP binding"/>
    <property type="evidence" value="ECO:0007669"/>
    <property type="project" value="UniProtKB-UniRule"/>
</dbReference>
<feature type="domain" description="ATP-grasp" evidence="2">
    <location>
        <begin position="139"/>
        <end position="331"/>
    </location>
</feature>
<dbReference type="RefSeq" id="WP_303736677.1">
    <property type="nucleotide sequence ID" value="NZ_SUTE01000037.1"/>
</dbReference>
<accession>A0A8T3VF32</accession>
<keyword evidence="1" id="KW-0547">Nucleotide-binding</keyword>
<evidence type="ECO:0000256" key="1">
    <source>
        <dbReference type="PROSITE-ProRule" id="PRU00409"/>
    </source>
</evidence>
<dbReference type="Gene3D" id="3.30.470.20">
    <property type="entry name" value="ATP-grasp fold, B domain"/>
    <property type="match status" value="1"/>
</dbReference>
<proteinExistence type="predicted"/>
<dbReference type="InterPro" id="IPR024710">
    <property type="entry name" value="MfnD"/>
</dbReference>
<dbReference type="InterPro" id="IPR011761">
    <property type="entry name" value="ATP-grasp"/>
</dbReference>
<name>A0A8T3VF32_9EURY</name>
<dbReference type="EMBL" id="SUTE01000037">
    <property type="protein sequence ID" value="MBE6505035.1"/>
    <property type="molecule type" value="Genomic_DNA"/>
</dbReference>
<evidence type="ECO:0000313" key="3">
    <source>
        <dbReference type="EMBL" id="MBE6505035.1"/>
    </source>
</evidence>